<organism evidence="1 2">
    <name type="scientific">Ruminiclostridium papyrosolvens C7</name>
    <dbReference type="NCBI Taxonomy" id="1330534"/>
    <lineage>
        <taxon>Bacteria</taxon>
        <taxon>Bacillati</taxon>
        <taxon>Bacillota</taxon>
        <taxon>Clostridia</taxon>
        <taxon>Eubacteriales</taxon>
        <taxon>Oscillospiraceae</taxon>
        <taxon>Ruminiclostridium</taxon>
    </lineage>
</organism>
<reference evidence="1 2" key="1">
    <citation type="journal article" date="2013" name="Genome Announc.">
        <title>Draft Genome Sequence of the Cellulolytic Bacterium Clostridium papyrosolvens C7 (ATCC 700395).</title>
        <authorList>
            <person name="Zepeda V."/>
            <person name="Dassa B."/>
            <person name="Borovok I."/>
            <person name="Lamed R."/>
            <person name="Bayer E.A."/>
            <person name="Cate J.H."/>
        </authorList>
    </citation>
    <scope>NUCLEOTIDE SEQUENCE [LARGE SCALE GENOMIC DNA]</scope>
    <source>
        <strain evidence="1 2">C7</strain>
    </source>
</reference>
<proteinExistence type="predicted"/>
<protein>
    <recommendedName>
        <fullName evidence="3">Head-tail adaptor protein</fullName>
    </recommendedName>
</protein>
<dbReference type="Gene3D" id="2.40.10.270">
    <property type="entry name" value="Bacteriophage SPP1 head-tail adaptor protein"/>
    <property type="match status" value="1"/>
</dbReference>
<evidence type="ECO:0008006" key="3">
    <source>
        <dbReference type="Google" id="ProtNLM"/>
    </source>
</evidence>
<dbReference type="EMBL" id="ATAY01000094">
    <property type="protein sequence ID" value="EPR08113.1"/>
    <property type="molecule type" value="Genomic_DNA"/>
</dbReference>
<sequence>MKLGKMRYRITIENPINATDEDGFNQETFTEFATVWADITPVSSKEYFGSDQTVEEATSKIYIRHIPGINTLMRIRCGSRLFDIISILSDDRLGMTTIIAREVYTNGQSEL</sequence>
<dbReference type="NCBIfam" id="TIGR01563">
    <property type="entry name" value="gp16_SPP1"/>
    <property type="match status" value="1"/>
</dbReference>
<dbReference type="InterPro" id="IPR038666">
    <property type="entry name" value="SSP1_head-tail_sf"/>
</dbReference>
<accession>U4QX24</accession>
<dbReference type="InterPro" id="IPR008767">
    <property type="entry name" value="Phage_SPP1_head-tail_adaptor"/>
</dbReference>
<gene>
    <name evidence="1" type="ORF">L323_18465</name>
</gene>
<dbReference type="Pfam" id="PF05521">
    <property type="entry name" value="Phage_HCP"/>
    <property type="match status" value="1"/>
</dbReference>
<dbReference type="RefSeq" id="WP_020817065.1">
    <property type="nucleotide sequence ID" value="NZ_ATAY01000094.1"/>
</dbReference>
<evidence type="ECO:0000313" key="1">
    <source>
        <dbReference type="EMBL" id="EPR08113.1"/>
    </source>
</evidence>
<dbReference type="PATRIC" id="fig|1330534.3.peg.3664"/>
<evidence type="ECO:0000313" key="2">
    <source>
        <dbReference type="Proteomes" id="UP000016860"/>
    </source>
</evidence>
<comment type="caution">
    <text evidence="1">The sequence shown here is derived from an EMBL/GenBank/DDBJ whole genome shotgun (WGS) entry which is preliminary data.</text>
</comment>
<name>U4QX24_9FIRM</name>
<dbReference type="Proteomes" id="UP000016860">
    <property type="component" value="Unassembled WGS sequence"/>
</dbReference>
<dbReference type="OrthoDB" id="9808209at2"/>
<dbReference type="AlphaFoldDB" id="U4QX24"/>
<dbReference type="STRING" id="1330534.L323_18465"/>